<feature type="transmembrane region" description="Helical" evidence="4">
    <location>
        <begin position="331"/>
        <end position="357"/>
    </location>
</feature>
<feature type="region of interest" description="Disordered" evidence="3">
    <location>
        <begin position="172"/>
        <end position="193"/>
    </location>
</feature>
<comment type="similarity">
    <text evidence="1">Belongs to the AB hydrolase superfamily.</text>
</comment>
<accession>A0A239WVE0</accession>
<dbReference type="PANTHER" id="PTHR22946:SF9">
    <property type="entry name" value="POLYKETIDE TRANSFERASE AF380"/>
    <property type="match status" value="1"/>
</dbReference>
<evidence type="ECO:0000256" key="4">
    <source>
        <dbReference type="SAM" id="Phobius"/>
    </source>
</evidence>
<organism evidence="5 6">
    <name type="scientific">Cutibacterium granulosum</name>
    <dbReference type="NCBI Taxonomy" id="33011"/>
    <lineage>
        <taxon>Bacteria</taxon>
        <taxon>Bacillati</taxon>
        <taxon>Actinomycetota</taxon>
        <taxon>Actinomycetes</taxon>
        <taxon>Propionibacteriales</taxon>
        <taxon>Propionibacteriaceae</taxon>
        <taxon>Cutibacterium</taxon>
    </lineage>
</organism>
<keyword evidence="2 5" id="KW-0378">Hydrolase</keyword>
<dbReference type="EMBL" id="LT906441">
    <property type="protein sequence ID" value="SNV38229.1"/>
    <property type="molecule type" value="Genomic_DNA"/>
</dbReference>
<gene>
    <name evidence="5" type="ORF">SAMEA4412665_01660</name>
</gene>
<dbReference type="AlphaFoldDB" id="A0A239WVE0"/>
<feature type="transmembrane region" description="Helical" evidence="4">
    <location>
        <begin position="544"/>
        <end position="569"/>
    </location>
</feature>
<evidence type="ECO:0000256" key="1">
    <source>
        <dbReference type="ARBA" id="ARBA00008645"/>
    </source>
</evidence>
<dbReference type="InterPro" id="IPR029058">
    <property type="entry name" value="AB_hydrolase_fold"/>
</dbReference>
<protein>
    <submittedName>
        <fullName evidence="5">Predicted dienelactone hydrolase</fullName>
    </submittedName>
</protein>
<feature type="transmembrane region" description="Helical" evidence="4">
    <location>
        <begin position="581"/>
        <end position="600"/>
    </location>
</feature>
<feature type="transmembrane region" description="Helical" evidence="4">
    <location>
        <begin position="512"/>
        <end position="532"/>
    </location>
</feature>
<dbReference type="RefSeq" id="WP_065860601.1">
    <property type="nucleotide sequence ID" value="NZ_LT906441.1"/>
</dbReference>
<proteinExistence type="inferred from homology"/>
<feature type="transmembrane region" description="Helical" evidence="4">
    <location>
        <begin position="421"/>
        <end position="442"/>
    </location>
</feature>
<dbReference type="Proteomes" id="UP000215332">
    <property type="component" value="Chromosome 1"/>
</dbReference>
<feature type="transmembrane region" description="Helical" evidence="4">
    <location>
        <begin position="377"/>
        <end position="401"/>
    </location>
</feature>
<dbReference type="GO" id="GO:0052689">
    <property type="term" value="F:carboxylic ester hydrolase activity"/>
    <property type="evidence" value="ECO:0007669"/>
    <property type="project" value="UniProtKB-ARBA"/>
</dbReference>
<evidence type="ECO:0000256" key="3">
    <source>
        <dbReference type="SAM" id="MobiDB-lite"/>
    </source>
</evidence>
<reference evidence="5 6" key="1">
    <citation type="submission" date="2017-06" db="EMBL/GenBank/DDBJ databases">
        <authorList>
            <consortium name="Pathogen Informatics"/>
        </authorList>
    </citation>
    <scope>NUCLEOTIDE SEQUENCE [LARGE SCALE GENOMIC DNA]</scope>
    <source>
        <strain evidence="5 6">NCTC11865</strain>
    </source>
</reference>
<dbReference type="PANTHER" id="PTHR22946">
    <property type="entry name" value="DIENELACTONE HYDROLASE DOMAIN-CONTAINING PROTEIN-RELATED"/>
    <property type="match status" value="1"/>
</dbReference>
<name>A0A239WVE0_9ACTN</name>
<dbReference type="Gene3D" id="3.40.50.1820">
    <property type="entry name" value="alpha/beta hydrolase"/>
    <property type="match status" value="1"/>
</dbReference>
<keyword evidence="4" id="KW-0472">Membrane</keyword>
<feature type="transmembrane region" description="Helical" evidence="4">
    <location>
        <begin position="471"/>
        <end position="492"/>
    </location>
</feature>
<dbReference type="SUPFAM" id="SSF53474">
    <property type="entry name" value="alpha/beta-Hydrolases"/>
    <property type="match status" value="1"/>
</dbReference>
<dbReference type="KEGG" id="cgrn:4412665_01660"/>
<keyword evidence="4" id="KW-0812">Transmembrane</keyword>
<evidence type="ECO:0000256" key="2">
    <source>
        <dbReference type="ARBA" id="ARBA00022801"/>
    </source>
</evidence>
<feature type="transmembrane region" description="Helical" evidence="4">
    <location>
        <begin position="612"/>
        <end position="634"/>
    </location>
</feature>
<evidence type="ECO:0000313" key="6">
    <source>
        <dbReference type="Proteomes" id="UP000215332"/>
    </source>
</evidence>
<dbReference type="InterPro" id="IPR050261">
    <property type="entry name" value="FrsA_esterase"/>
</dbReference>
<evidence type="ECO:0000313" key="5">
    <source>
        <dbReference type="EMBL" id="SNV38229.1"/>
    </source>
</evidence>
<sequence length="637" mass="70100">MHSATAMRRSRSAVHVLICLLLIVVGAVGSSLVQTGGGHISVQGLMIPGKDGAVASADLFRPDTATAERKAPLIIVTPGFQRTKETQISYSLELARRGYVTLVVDPYNQGESTSQPPHSDDPSIQPAIDYVSRTDTLNYVDKTKIGITGHSAGGSQVRRMAAEYGAKEVKALKKAKSPDSPGGTTITKEEREKAEKLNPIRSVFISGWLQKLDAKKFKNVRSNVGIGYALYDEGGYRNKNHNGDLRNAPEAIAVINSGLPKSQHVNHVVIGKGYGSAADRTYRVAYNDHTIHPFQPLTPSAIGSMIQFFDDTIGAPHEMSTTNQIWWLKELFNGLSLIAALVMLVPLTKLLLTIPWFAGASTEVSPAPPKPKGRGAVMFWTIFVISAAVACVTFIPLSVASQHVFSAAANKQNGWFFPGRMVNAVVLWSLVNGLLGLILLWISHSISKKHGVEEAKSWGVRMNWAQTGRTLALALFVIVIFYTILAAVYGFFHVDYRLFVVAARPLTKRWFLIGLAYVPALFLFFFSNSLRVNTSMRFNNQRRWVNWLIIALANSIGLAAIFVIQYVTFFSTGTVFWTTNWLYVNMLQSLLPMMVVLPLFNRAFYHATGRVWLGPIVTTTIFALMALGGSVAYIPMF</sequence>
<keyword evidence="4" id="KW-1133">Transmembrane helix</keyword>